<feature type="compositionally biased region" description="Polar residues" evidence="1">
    <location>
        <begin position="595"/>
        <end position="632"/>
    </location>
</feature>
<feature type="compositionally biased region" description="Basic and acidic residues" evidence="1">
    <location>
        <begin position="436"/>
        <end position="458"/>
    </location>
</feature>
<name>A0A9N7NHP7_STRHE</name>
<feature type="compositionally biased region" description="Basic and acidic residues" evidence="1">
    <location>
        <begin position="59"/>
        <end position="69"/>
    </location>
</feature>
<dbReference type="GO" id="GO:0042752">
    <property type="term" value="P:regulation of circadian rhythm"/>
    <property type="evidence" value="ECO:0007669"/>
    <property type="project" value="InterPro"/>
</dbReference>
<feature type="compositionally biased region" description="Basic and acidic residues" evidence="1">
    <location>
        <begin position="373"/>
        <end position="386"/>
    </location>
</feature>
<accession>A0A9N7NHP7</accession>
<feature type="compositionally biased region" description="Basic and acidic residues" evidence="1">
    <location>
        <begin position="1"/>
        <end position="13"/>
    </location>
</feature>
<dbReference type="GO" id="GO:0005634">
    <property type="term" value="C:nucleus"/>
    <property type="evidence" value="ECO:0007669"/>
    <property type="project" value="TreeGrafter"/>
</dbReference>
<feature type="region of interest" description="Disordered" evidence="1">
    <location>
        <begin position="273"/>
        <end position="459"/>
    </location>
</feature>
<dbReference type="AlphaFoldDB" id="A0A9N7NHP7"/>
<feature type="compositionally biased region" description="Low complexity" evidence="1">
    <location>
        <begin position="390"/>
        <end position="401"/>
    </location>
</feature>
<dbReference type="Proteomes" id="UP001153555">
    <property type="component" value="Unassembled WGS sequence"/>
</dbReference>
<keyword evidence="3" id="KW-1185">Reference proteome</keyword>
<dbReference type="InterPro" id="IPR039317">
    <property type="entry name" value="TIC"/>
</dbReference>
<feature type="compositionally biased region" description="Low complexity" evidence="1">
    <location>
        <begin position="330"/>
        <end position="349"/>
    </location>
</feature>
<feature type="compositionally biased region" description="Polar residues" evidence="1">
    <location>
        <begin position="190"/>
        <end position="202"/>
    </location>
</feature>
<evidence type="ECO:0000313" key="2">
    <source>
        <dbReference type="EMBL" id="CAA0829140.1"/>
    </source>
</evidence>
<feature type="compositionally biased region" description="Pro residues" evidence="1">
    <location>
        <begin position="207"/>
        <end position="216"/>
    </location>
</feature>
<gene>
    <name evidence="2" type="ORF">SHERM_24727</name>
</gene>
<feature type="region of interest" description="Disordered" evidence="1">
    <location>
        <begin position="823"/>
        <end position="890"/>
    </location>
</feature>
<feature type="compositionally biased region" description="Low complexity" evidence="1">
    <location>
        <begin position="244"/>
        <end position="256"/>
    </location>
</feature>
<proteinExistence type="predicted"/>
<feature type="region of interest" description="Disordered" evidence="1">
    <location>
        <begin position="59"/>
        <end position="137"/>
    </location>
</feature>
<feature type="region of interest" description="Disordered" evidence="1">
    <location>
        <begin position="156"/>
        <end position="256"/>
    </location>
</feature>
<feature type="compositionally biased region" description="Low complexity" evidence="1">
    <location>
        <begin position="126"/>
        <end position="137"/>
    </location>
</feature>
<feature type="compositionally biased region" description="Acidic residues" evidence="1">
    <location>
        <begin position="70"/>
        <end position="84"/>
    </location>
</feature>
<sequence>MSMKMERNRESRRVSILGSNGFNRRGLRTSSLTGSPEYGGGVEWPESVRLRDRVNRHRDCRERKRVHDETSEESLNDDEYDDRDEATASATVAGRLFLPSPPSGSVSTDHHGQQHTNNHHLQLRRSFPPGFSSSSTSEVFGATHVWRPSDEIIGVTVPRKPRSASAKRSRDWNSSRTDGGCAGGAKQILQRASGSPASQPGCASTSAPPPAVPMSPPSSSNSFFKKKLKSGESNTEAKLKPPMASSSTGHASSSAAEDLELEIAEVLFGLMTQSQGPSEKDNSKEVQRSKGDVTVVAPARKRLRPVAEKTGRITRIDPAAVELDMNQPPESEILSSSSGSEKAPGSASGNGFEGRGSSVNSDGRPAAQAQPQDVKERESGNVKNEDDLCSDSSLTATASSSVAGDSITVKTCSGSAQARSSSPESSAPSGQANLLAEERKSKGTGEETESCKKIDSQRLEVMPVQMKKEGSAAEKSGQPESPIYSGCPDGLSFIRHMAPAKNSATVSPSSTRRLITLPSLKRCARHFLIARNIDRHQKVMKMMDPSRNRADKGVASTPDRVVKEKGGSRIVTSSNAVENKQQQHVIQNEKLPSVGPSNLLQKGPMSLNQHEATRPISSSKLGPSLSNPASPTSSISFNYPPPMDTSQYPAMLQNNNAYRFPIGPHYRGETLVASGGAGSRARTSILGPNFAMPVHPQLLVQNRAIFQSFPEATGQHHIQMMAPGQKSNNFIIAEGEKLRIRDVSTDEAERENLAEKAQQPIIPLMSSGSIDSSNVVTGSSGQSMTASSVTAGKYLSNFPQNLTQSNNGCRVQSPHWSYLSKTPFSQAQSSLPHSNPNQYHQSQPQTQNQISFSANQKLPTTAQAQSPTNSSVSTKAGQTPIFSPQLPKNLLSNPSTLGNRNVMTAMQAQLYPQVRFPHSAVRSFSPNGVYMHRTRPDQHLQPVLLPNSLTRNDPSKAIVATTSDVTGGSSIHTARIGGTLLPAGFLYIHPVVQGANQMKPAEQK</sequence>
<feature type="region of interest" description="Disordered" evidence="1">
    <location>
        <begin position="1"/>
        <end position="43"/>
    </location>
</feature>
<dbReference type="PANTHER" id="PTHR34798">
    <property type="entry name" value="PROTEIN TIME FOR COFFEE"/>
    <property type="match status" value="1"/>
</dbReference>
<feature type="compositionally biased region" description="Basic and acidic residues" evidence="1">
    <location>
        <begin position="305"/>
        <end position="315"/>
    </location>
</feature>
<dbReference type="OrthoDB" id="10458999at2759"/>
<evidence type="ECO:0000256" key="1">
    <source>
        <dbReference type="SAM" id="MobiDB-lite"/>
    </source>
</evidence>
<comment type="caution">
    <text evidence="2">The sequence shown here is derived from an EMBL/GenBank/DDBJ whole genome shotgun (WGS) entry which is preliminary data.</text>
</comment>
<protein>
    <submittedName>
        <fullName evidence="2">Protein TIME FOR COFFEE</fullName>
    </submittedName>
</protein>
<feature type="compositionally biased region" description="Polar residues" evidence="1">
    <location>
        <begin position="17"/>
        <end position="34"/>
    </location>
</feature>
<feature type="compositionally biased region" description="Polar residues" evidence="1">
    <location>
        <begin position="823"/>
        <end position="882"/>
    </location>
</feature>
<reference evidence="2" key="1">
    <citation type="submission" date="2019-12" db="EMBL/GenBank/DDBJ databases">
        <authorList>
            <person name="Scholes J."/>
        </authorList>
    </citation>
    <scope>NUCLEOTIDE SEQUENCE</scope>
</reference>
<dbReference type="PANTHER" id="PTHR34798:SF2">
    <property type="entry name" value="PROTEIN TIME FOR COFFEE"/>
    <property type="match status" value="1"/>
</dbReference>
<dbReference type="EMBL" id="CACSLK010027773">
    <property type="protein sequence ID" value="CAA0829140.1"/>
    <property type="molecule type" value="Genomic_DNA"/>
</dbReference>
<evidence type="ECO:0000313" key="3">
    <source>
        <dbReference type="Proteomes" id="UP001153555"/>
    </source>
</evidence>
<feature type="region of interest" description="Disordered" evidence="1">
    <location>
        <begin position="545"/>
        <end position="632"/>
    </location>
</feature>
<organism evidence="2 3">
    <name type="scientific">Striga hermonthica</name>
    <name type="common">Purple witchweed</name>
    <name type="synonym">Buchnera hermonthica</name>
    <dbReference type="NCBI Taxonomy" id="68872"/>
    <lineage>
        <taxon>Eukaryota</taxon>
        <taxon>Viridiplantae</taxon>
        <taxon>Streptophyta</taxon>
        <taxon>Embryophyta</taxon>
        <taxon>Tracheophyta</taxon>
        <taxon>Spermatophyta</taxon>
        <taxon>Magnoliopsida</taxon>
        <taxon>eudicotyledons</taxon>
        <taxon>Gunneridae</taxon>
        <taxon>Pentapetalae</taxon>
        <taxon>asterids</taxon>
        <taxon>lamiids</taxon>
        <taxon>Lamiales</taxon>
        <taxon>Orobanchaceae</taxon>
        <taxon>Buchnereae</taxon>
        <taxon>Striga</taxon>
    </lineage>
</organism>
<feature type="compositionally biased region" description="Low complexity" evidence="1">
    <location>
        <begin position="413"/>
        <end position="432"/>
    </location>
</feature>
<feature type="compositionally biased region" description="Basic and acidic residues" evidence="1">
    <location>
        <begin position="278"/>
        <end position="291"/>
    </location>
</feature>
<feature type="compositionally biased region" description="Polar residues" evidence="1">
    <location>
        <begin position="570"/>
        <end position="586"/>
    </location>
</feature>